<reference evidence="5" key="1">
    <citation type="submission" date="2021-01" db="EMBL/GenBank/DDBJ databases">
        <authorList>
            <person name="Kaushik A."/>
        </authorList>
    </citation>
    <scope>NUCLEOTIDE SEQUENCE</scope>
    <source>
        <strain evidence="5">AG1-1C</strain>
    </source>
</reference>
<gene>
    <name evidence="5" type="ORF">RDB_LOCUS32907</name>
</gene>
<dbReference type="PROSITE" id="PS50297">
    <property type="entry name" value="ANK_REP_REGION"/>
    <property type="match status" value="1"/>
</dbReference>
<dbReference type="PRINTS" id="PR01415">
    <property type="entry name" value="ANKYRIN"/>
</dbReference>
<evidence type="ECO:0000256" key="2">
    <source>
        <dbReference type="ARBA" id="ARBA00023043"/>
    </source>
</evidence>
<dbReference type="SUPFAM" id="SSF48403">
    <property type="entry name" value="Ankyrin repeat"/>
    <property type="match status" value="1"/>
</dbReference>
<keyword evidence="2 3" id="KW-0040">ANK repeat</keyword>
<feature type="region of interest" description="Disordered" evidence="4">
    <location>
        <begin position="191"/>
        <end position="210"/>
    </location>
</feature>
<sequence length="210" mass="22928">MAPADANKNIWIAAGDGDLERVKTLVEEQGISPNAADDVIGYTPMHAAASYGHIPILTYLISKGGDVNITDEEGDTPLYTAESVPVAQFLVEHGALVDVTNSEGASPIEATEEDFPEVSAYLRSKSSLPARPQHEEEQAQVQEHDVISEELTAELIARTEEIITRAEREGRDPHDELTALVGRTVLGGIAWAGERNQQHQQEENHDMPER</sequence>
<dbReference type="InterPro" id="IPR002110">
    <property type="entry name" value="Ankyrin_rpt"/>
</dbReference>
<evidence type="ECO:0008006" key="7">
    <source>
        <dbReference type="Google" id="ProtNLM"/>
    </source>
</evidence>
<protein>
    <recommendedName>
        <fullName evidence="7">Ankyrin</fullName>
    </recommendedName>
</protein>
<organism evidence="5 6">
    <name type="scientific">Rhizoctonia solani</name>
    <dbReference type="NCBI Taxonomy" id="456999"/>
    <lineage>
        <taxon>Eukaryota</taxon>
        <taxon>Fungi</taxon>
        <taxon>Dikarya</taxon>
        <taxon>Basidiomycota</taxon>
        <taxon>Agaricomycotina</taxon>
        <taxon>Agaricomycetes</taxon>
        <taxon>Cantharellales</taxon>
        <taxon>Ceratobasidiaceae</taxon>
        <taxon>Rhizoctonia</taxon>
    </lineage>
</organism>
<dbReference type="Gene3D" id="1.25.40.20">
    <property type="entry name" value="Ankyrin repeat-containing domain"/>
    <property type="match status" value="1"/>
</dbReference>
<dbReference type="PROSITE" id="PS50088">
    <property type="entry name" value="ANK_REPEAT"/>
    <property type="match status" value="1"/>
</dbReference>
<dbReference type="Pfam" id="PF12796">
    <property type="entry name" value="Ank_2"/>
    <property type="match status" value="1"/>
</dbReference>
<dbReference type="EMBL" id="CAJMWS010000210">
    <property type="protein sequence ID" value="CAE6380139.1"/>
    <property type="molecule type" value="Genomic_DNA"/>
</dbReference>
<evidence type="ECO:0000313" key="5">
    <source>
        <dbReference type="EMBL" id="CAE6380139.1"/>
    </source>
</evidence>
<evidence type="ECO:0000256" key="3">
    <source>
        <dbReference type="PROSITE-ProRule" id="PRU00023"/>
    </source>
</evidence>
<dbReference type="Proteomes" id="UP000663846">
    <property type="component" value="Unassembled WGS sequence"/>
</dbReference>
<dbReference type="PANTHER" id="PTHR24171">
    <property type="entry name" value="ANKYRIN REPEAT DOMAIN-CONTAINING PROTEIN 39-RELATED"/>
    <property type="match status" value="1"/>
</dbReference>
<evidence type="ECO:0000256" key="4">
    <source>
        <dbReference type="SAM" id="MobiDB-lite"/>
    </source>
</evidence>
<feature type="compositionally biased region" description="Basic and acidic residues" evidence="4">
    <location>
        <begin position="196"/>
        <end position="210"/>
    </location>
</feature>
<dbReference type="InterPro" id="IPR036770">
    <property type="entry name" value="Ankyrin_rpt-contain_sf"/>
</dbReference>
<keyword evidence="1" id="KW-0677">Repeat</keyword>
<comment type="caution">
    <text evidence="5">The sequence shown here is derived from an EMBL/GenBank/DDBJ whole genome shotgun (WGS) entry which is preliminary data.</text>
</comment>
<accession>A0A8H3A510</accession>
<dbReference type="AlphaFoldDB" id="A0A8H3A510"/>
<evidence type="ECO:0000256" key="1">
    <source>
        <dbReference type="ARBA" id="ARBA00022737"/>
    </source>
</evidence>
<evidence type="ECO:0000313" key="6">
    <source>
        <dbReference type="Proteomes" id="UP000663846"/>
    </source>
</evidence>
<proteinExistence type="predicted"/>
<name>A0A8H3A510_9AGAM</name>
<feature type="repeat" description="ANK" evidence="3">
    <location>
        <begin position="40"/>
        <end position="72"/>
    </location>
</feature>
<dbReference type="SMART" id="SM00248">
    <property type="entry name" value="ANK"/>
    <property type="match status" value="3"/>
</dbReference>